<sequence>MNCWFCGQQPTRHFDQNMCCACFQDISAASSPTPANVHLHTGLKLSIDELGQFPTNSGFASQPVADEAHQQSLAYGTHHGSSSKTHTTVKQSRVFNPNFQCPVCNINCGETRAKNRHIWSEHKGYAKQNNIPSELEACPFPGCRYTGRKDNVSRHYKTQHSQYPVTDNI</sequence>
<keyword evidence="2" id="KW-1185">Reference proteome</keyword>
<dbReference type="Proteomes" id="UP001172159">
    <property type="component" value="Unassembled WGS sequence"/>
</dbReference>
<proteinExistence type="predicted"/>
<reference evidence="1" key="1">
    <citation type="submission" date="2023-06" db="EMBL/GenBank/DDBJ databases">
        <title>Genome-scale phylogeny and comparative genomics of the fungal order Sordariales.</title>
        <authorList>
            <consortium name="Lawrence Berkeley National Laboratory"/>
            <person name="Hensen N."/>
            <person name="Bonometti L."/>
            <person name="Westerberg I."/>
            <person name="Brannstrom I.O."/>
            <person name="Guillou S."/>
            <person name="Cros-Aarteil S."/>
            <person name="Calhoun S."/>
            <person name="Haridas S."/>
            <person name="Kuo A."/>
            <person name="Mondo S."/>
            <person name="Pangilinan J."/>
            <person name="Riley R."/>
            <person name="Labutti K."/>
            <person name="Andreopoulos B."/>
            <person name="Lipzen A."/>
            <person name="Chen C."/>
            <person name="Yanf M."/>
            <person name="Daum C."/>
            <person name="Ng V."/>
            <person name="Clum A."/>
            <person name="Steindorff A."/>
            <person name="Ohm R."/>
            <person name="Martin F."/>
            <person name="Silar P."/>
            <person name="Natvig D."/>
            <person name="Lalanne C."/>
            <person name="Gautier V."/>
            <person name="Ament-Velasquez S.L."/>
            <person name="Kruys A."/>
            <person name="Hutchinson M.I."/>
            <person name="Powell A.J."/>
            <person name="Barry K."/>
            <person name="Miller A.N."/>
            <person name="Grigoriev I.V."/>
            <person name="Debuchy R."/>
            <person name="Gladieux P."/>
            <person name="Thoren M.H."/>
            <person name="Johannesson H."/>
        </authorList>
    </citation>
    <scope>NUCLEOTIDE SEQUENCE</scope>
    <source>
        <strain evidence="1">CBS 540.89</strain>
    </source>
</reference>
<protein>
    <submittedName>
        <fullName evidence="1">Uncharacterized protein</fullName>
    </submittedName>
</protein>
<comment type="caution">
    <text evidence="1">The sequence shown here is derived from an EMBL/GenBank/DDBJ whole genome shotgun (WGS) entry which is preliminary data.</text>
</comment>
<dbReference type="EMBL" id="JAUKTV010000005">
    <property type="protein sequence ID" value="KAK0737318.1"/>
    <property type="molecule type" value="Genomic_DNA"/>
</dbReference>
<name>A0AA40BNC2_9PEZI</name>
<evidence type="ECO:0000313" key="2">
    <source>
        <dbReference type="Proteomes" id="UP001172159"/>
    </source>
</evidence>
<organism evidence="1 2">
    <name type="scientific">Apiosordaria backusii</name>
    <dbReference type="NCBI Taxonomy" id="314023"/>
    <lineage>
        <taxon>Eukaryota</taxon>
        <taxon>Fungi</taxon>
        <taxon>Dikarya</taxon>
        <taxon>Ascomycota</taxon>
        <taxon>Pezizomycotina</taxon>
        <taxon>Sordariomycetes</taxon>
        <taxon>Sordariomycetidae</taxon>
        <taxon>Sordariales</taxon>
        <taxon>Lasiosphaeriaceae</taxon>
        <taxon>Apiosordaria</taxon>
    </lineage>
</organism>
<evidence type="ECO:0000313" key="1">
    <source>
        <dbReference type="EMBL" id="KAK0737318.1"/>
    </source>
</evidence>
<accession>A0AA40BNC2</accession>
<gene>
    <name evidence="1" type="ORF">B0T21DRAFT_364889</name>
</gene>
<dbReference type="AlphaFoldDB" id="A0AA40BNC2"/>